<evidence type="ECO:0000313" key="2">
    <source>
        <dbReference type="EMBL" id="OCL08812.1"/>
    </source>
</evidence>
<name>A0A8E2F1F2_9PEZI</name>
<sequence length="158" mass="17721">MANNLSTNQIAELQHWSSFGQRGESSQRRVGASEWGTEPFQKPITSDWDISVPRTELDKLLNGFQPQAMEDKWFVYAGGPDAQGDAAVHMFRSWTGYKMIELKIKVSLDENGKLTGADSRITAITWESSEEKCGDQTEEGAKVMAREVCNWVMDVNLS</sequence>
<accession>A0A8E2F1F2</accession>
<keyword evidence="3" id="KW-1185">Reference proteome</keyword>
<dbReference type="EMBL" id="KV749586">
    <property type="protein sequence ID" value="OCL08812.1"/>
    <property type="molecule type" value="Genomic_DNA"/>
</dbReference>
<dbReference type="OrthoDB" id="4521980at2759"/>
<reference evidence="2 3" key="1">
    <citation type="journal article" date="2016" name="Nat. Commun.">
        <title>Ectomycorrhizal ecology is imprinted in the genome of the dominant symbiotic fungus Cenococcum geophilum.</title>
        <authorList>
            <consortium name="DOE Joint Genome Institute"/>
            <person name="Peter M."/>
            <person name="Kohler A."/>
            <person name="Ohm R.A."/>
            <person name="Kuo A."/>
            <person name="Krutzmann J."/>
            <person name="Morin E."/>
            <person name="Arend M."/>
            <person name="Barry K.W."/>
            <person name="Binder M."/>
            <person name="Choi C."/>
            <person name="Clum A."/>
            <person name="Copeland A."/>
            <person name="Grisel N."/>
            <person name="Haridas S."/>
            <person name="Kipfer T."/>
            <person name="LaButti K."/>
            <person name="Lindquist E."/>
            <person name="Lipzen A."/>
            <person name="Maire R."/>
            <person name="Meier B."/>
            <person name="Mihaltcheva S."/>
            <person name="Molinier V."/>
            <person name="Murat C."/>
            <person name="Poggeler S."/>
            <person name="Quandt C.A."/>
            <person name="Sperisen C."/>
            <person name="Tritt A."/>
            <person name="Tisserant E."/>
            <person name="Crous P.W."/>
            <person name="Henrissat B."/>
            <person name="Nehls U."/>
            <person name="Egli S."/>
            <person name="Spatafora J.W."/>
            <person name="Grigoriev I.V."/>
            <person name="Martin F.M."/>
        </authorList>
    </citation>
    <scope>NUCLEOTIDE SEQUENCE [LARGE SCALE GENOMIC DNA]</scope>
    <source>
        <strain evidence="2 3">CBS 207.34</strain>
    </source>
</reference>
<gene>
    <name evidence="2" type="ORF">AOQ84DRAFT_33569</name>
</gene>
<evidence type="ECO:0000256" key="1">
    <source>
        <dbReference type="SAM" id="MobiDB-lite"/>
    </source>
</evidence>
<evidence type="ECO:0000313" key="3">
    <source>
        <dbReference type="Proteomes" id="UP000250140"/>
    </source>
</evidence>
<proteinExistence type="predicted"/>
<dbReference type="Proteomes" id="UP000250140">
    <property type="component" value="Unassembled WGS sequence"/>
</dbReference>
<feature type="region of interest" description="Disordered" evidence="1">
    <location>
        <begin position="17"/>
        <end position="39"/>
    </location>
</feature>
<dbReference type="AlphaFoldDB" id="A0A8E2F1F2"/>
<organism evidence="2 3">
    <name type="scientific">Glonium stellatum</name>
    <dbReference type="NCBI Taxonomy" id="574774"/>
    <lineage>
        <taxon>Eukaryota</taxon>
        <taxon>Fungi</taxon>
        <taxon>Dikarya</taxon>
        <taxon>Ascomycota</taxon>
        <taxon>Pezizomycotina</taxon>
        <taxon>Dothideomycetes</taxon>
        <taxon>Pleosporomycetidae</taxon>
        <taxon>Gloniales</taxon>
        <taxon>Gloniaceae</taxon>
        <taxon>Glonium</taxon>
    </lineage>
</organism>
<protein>
    <submittedName>
        <fullName evidence="2">Uncharacterized protein</fullName>
    </submittedName>
</protein>